<dbReference type="STRING" id="1235802.C823_04920"/>
<dbReference type="AlphaFoldDB" id="N1ZUB1"/>
<dbReference type="Proteomes" id="UP000012589">
    <property type="component" value="Unassembled WGS sequence"/>
</dbReference>
<reference evidence="1 2" key="1">
    <citation type="journal article" date="2014" name="Genome Announc.">
        <title>Draft genome sequences of the altered schaedler flora, a defined bacterial community from gnotobiotic mice.</title>
        <authorList>
            <person name="Wannemuehler M.J."/>
            <person name="Overstreet A.M."/>
            <person name="Ward D.V."/>
            <person name="Phillips G.J."/>
        </authorList>
    </citation>
    <scope>NUCLEOTIDE SEQUENCE [LARGE SCALE GENOMIC DNA]</scope>
    <source>
        <strain evidence="1 2">ASF492</strain>
    </source>
</reference>
<keyword evidence="2" id="KW-1185">Reference proteome</keyword>
<sequence>MTLDKNRNLQILLYLIQYIKDREDYYMAEKEMIQKNIEDLKQFFGFWVLI</sequence>
<evidence type="ECO:0000313" key="1">
    <source>
        <dbReference type="EMBL" id="EMZ20622.1"/>
    </source>
</evidence>
<protein>
    <submittedName>
        <fullName evidence="1">Uncharacterized protein</fullName>
    </submittedName>
</protein>
<comment type="caution">
    <text evidence="1">The sequence shown here is derived from an EMBL/GenBank/DDBJ whole genome shotgun (WGS) entry which is preliminary data.</text>
</comment>
<evidence type="ECO:0000313" key="2">
    <source>
        <dbReference type="Proteomes" id="UP000012589"/>
    </source>
</evidence>
<dbReference type="PATRIC" id="fig|1235802.3.peg.5182"/>
<name>N1ZUB1_9FIRM</name>
<organism evidence="1 2">
    <name type="scientific">Eubacterium plexicaudatum ASF492</name>
    <dbReference type="NCBI Taxonomy" id="1235802"/>
    <lineage>
        <taxon>Bacteria</taxon>
        <taxon>Bacillati</taxon>
        <taxon>Bacillota</taxon>
        <taxon>Clostridia</taxon>
        <taxon>Eubacteriales</taxon>
        <taxon>Eubacteriaceae</taxon>
        <taxon>Eubacterium</taxon>
    </lineage>
</organism>
<dbReference type="EMBL" id="AQFT01000141">
    <property type="protein sequence ID" value="EMZ20622.1"/>
    <property type="molecule type" value="Genomic_DNA"/>
</dbReference>
<accession>N1ZUB1</accession>
<dbReference type="HOGENOM" id="CLU_3117968_0_0_9"/>
<proteinExistence type="predicted"/>
<gene>
    <name evidence="1" type="ORF">C823_04920</name>
</gene>